<organism evidence="1 2">
    <name type="scientific">Flavobacterium urumqiense</name>
    <dbReference type="NCBI Taxonomy" id="935224"/>
    <lineage>
        <taxon>Bacteria</taxon>
        <taxon>Pseudomonadati</taxon>
        <taxon>Bacteroidota</taxon>
        <taxon>Flavobacteriia</taxon>
        <taxon>Flavobacteriales</taxon>
        <taxon>Flavobacteriaceae</taxon>
        <taxon>Flavobacterium</taxon>
    </lineage>
</organism>
<gene>
    <name evidence="1" type="ORF">SAMN04488130_101295</name>
</gene>
<name>A0A1H5SHG9_9FLAO</name>
<evidence type="ECO:0008006" key="3">
    <source>
        <dbReference type="Google" id="ProtNLM"/>
    </source>
</evidence>
<protein>
    <recommendedName>
        <fullName evidence="3">G8 domain-containing protein</fullName>
    </recommendedName>
</protein>
<reference evidence="2" key="1">
    <citation type="submission" date="2016-10" db="EMBL/GenBank/DDBJ databases">
        <authorList>
            <person name="Varghese N."/>
            <person name="Submissions S."/>
        </authorList>
    </citation>
    <scope>NUCLEOTIDE SEQUENCE [LARGE SCALE GENOMIC DNA]</scope>
    <source>
        <strain evidence="2">CGMCC 1.9230</strain>
    </source>
</reference>
<keyword evidence="2" id="KW-1185">Reference proteome</keyword>
<accession>A0A1H5SHG9</accession>
<evidence type="ECO:0000313" key="2">
    <source>
        <dbReference type="Proteomes" id="UP000236737"/>
    </source>
</evidence>
<dbReference type="RefSeq" id="WP_103998436.1">
    <property type="nucleotide sequence ID" value="NZ_FNVP01000001.1"/>
</dbReference>
<evidence type="ECO:0000313" key="1">
    <source>
        <dbReference type="EMBL" id="SEF50123.1"/>
    </source>
</evidence>
<dbReference type="OrthoDB" id="906679at2"/>
<dbReference type="Proteomes" id="UP000236737">
    <property type="component" value="Unassembled WGS sequence"/>
</dbReference>
<proteinExistence type="predicted"/>
<dbReference type="NCBIfam" id="NF033708">
    <property type="entry name" value="T9SS_Cterm_ChiA"/>
    <property type="match status" value="1"/>
</dbReference>
<dbReference type="EMBL" id="FNVP01000001">
    <property type="protein sequence ID" value="SEF50123.1"/>
    <property type="molecule type" value="Genomic_DNA"/>
</dbReference>
<sequence length="1061" mass="111332">MKKNYSNFKISLLTLKPSKAICLFLMVLFVCLFSNVLSAQTNTFIANTSGNWNSVANWSLNLVPTNIHDVVIPSGLTVTINANAVCKSLVISGSIIVGSNNTDRNLTVSGNVTVNSGAIFKSAGNGGNSLTIGGNLVNNGTFDMNINAADTDVNFNGTLDQTISGVGTTMDFNSLTLTNTSAFVINRDINIDKNWTNNGKTVSGLGIVTLTGTGSILGTAVTAFPNLTITGTIIQGINTTVRGDFKLTAGTFQLNNATSYSLTILGNYLQTAGVFNFNAGISGTSTMNVAGNFTNSGAAASIKTSGAGAPNGNIIFNGSTLQVLNIPTTAASAFVNYIINTASNVALSSNLLLTGENTTNRKSQVIIAGILDLGAYTVNAATTFPNGAAFTLNSGATIITANATGIDGSISSTNITRSFSIGANYVFNGTASQITSSGMPITVSNLTMSNTAGVTLGQATTITNNFSNTTGSKANLGNFTHNVAGNWTNNGTFTAGTSTINFNSTITGKTISGTISGAAGQFYNLTFNGVGGGWIINSNLDVANTLTVTNGAVSMNGIMTVAGTTSSSFTVASPAILSFENNASLLQSGYTGTNNPSNINVKKNSTPIINDDFTYWSSPTSANQTSGAQTLLNFSPNAQLDKFSIFDNDWANVNAATTIFTPGIGYAIRSPEGISAIIPAAMPFQFTGVPNNGAIAVPVTAITDAFGPAGLRLIGNPYPSALDADAFIDANIVGLGTINKTITGTLYFWTHNHSLTGNNYSATDYATYTKLGGTGTVGVLTGIGNKNVPTKFIASGQGFFVEVDATGTVTFNNAMRSAVNNANTNFYKIASKKTESLQSHRVWLNLTNNSENFSQALVGYAAEATNLYDPGYDGTSFGGETYGLYSLLGKDELTIQARALPFIDTDIVPLGYTINAAGNAVITIDHVDGIFLNDQKVYLEDKLLNIIHDVKSSPYNFSSAAGTFNDRFVLRYTGKTLGTKDFDLNENTVLVAKDRNELKIKSQQENIKQITVFDLLGRKVFDKEAIDTNEFRTSNITVKKQMVVVKVTLSNGQVISKKVIF</sequence>
<dbReference type="AlphaFoldDB" id="A0A1H5SHG9"/>